<proteinExistence type="predicted"/>
<evidence type="ECO:0000259" key="2">
    <source>
        <dbReference type="PROSITE" id="PS50110"/>
    </source>
</evidence>
<keyword evidence="3" id="KW-0614">Plasmid</keyword>
<feature type="domain" description="Response regulatory" evidence="2">
    <location>
        <begin position="3"/>
        <end position="93"/>
    </location>
</feature>
<geneLocation type="plasmid" evidence="3 4">
    <name>unnamed3</name>
</geneLocation>
<keyword evidence="1" id="KW-0597">Phosphoprotein</keyword>
<evidence type="ECO:0000313" key="3">
    <source>
        <dbReference type="EMBL" id="WFN23989.1"/>
    </source>
</evidence>
<evidence type="ECO:0000313" key="4">
    <source>
        <dbReference type="Proteomes" id="UP001220209"/>
    </source>
</evidence>
<organism evidence="3 4">
    <name type="scientific">Burkholderia contaminans</name>
    <dbReference type="NCBI Taxonomy" id="488447"/>
    <lineage>
        <taxon>Bacteria</taxon>
        <taxon>Pseudomonadati</taxon>
        <taxon>Pseudomonadota</taxon>
        <taxon>Betaproteobacteria</taxon>
        <taxon>Burkholderiales</taxon>
        <taxon>Burkholderiaceae</taxon>
        <taxon>Burkholderia</taxon>
        <taxon>Burkholderia cepacia complex</taxon>
    </lineage>
</organism>
<dbReference type="PROSITE" id="PS50110">
    <property type="entry name" value="RESPONSE_REGULATORY"/>
    <property type="match status" value="1"/>
</dbReference>
<dbReference type="Gene3D" id="3.40.50.2300">
    <property type="match status" value="1"/>
</dbReference>
<feature type="modified residue" description="4-aspartylphosphate" evidence="1">
    <location>
        <position position="54"/>
    </location>
</feature>
<dbReference type="RefSeq" id="WP_226292543.1">
    <property type="nucleotide sequence ID" value="NZ_CP073668.1"/>
</dbReference>
<dbReference type="SUPFAM" id="SSF52172">
    <property type="entry name" value="CheY-like"/>
    <property type="match status" value="1"/>
</dbReference>
<dbReference type="Proteomes" id="UP001220209">
    <property type="component" value="Plasmid unnamed3"/>
</dbReference>
<name>A0ABD7YG46_9BURK</name>
<sequence length="93" mass="10240">MKKVLLAERHAITRDGIRYILQETGEYQVARELPDGNALIATVRDETFDIAIVDLISIGARSTELISQVVSCTPMMGIYAGTPENSVVPHCEH</sequence>
<dbReference type="InterPro" id="IPR011006">
    <property type="entry name" value="CheY-like_superfamily"/>
</dbReference>
<protein>
    <recommendedName>
        <fullName evidence="2">Response regulatory domain-containing protein</fullName>
    </recommendedName>
</protein>
<dbReference type="AlphaFoldDB" id="A0ABD7YG46"/>
<accession>A0ABD7YG46</accession>
<dbReference type="InterPro" id="IPR001789">
    <property type="entry name" value="Sig_transdc_resp-reg_receiver"/>
</dbReference>
<evidence type="ECO:0000256" key="1">
    <source>
        <dbReference type="PROSITE-ProRule" id="PRU00169"/>
    </source>
</evidence>
<gene>
    <name evidence="3" type="ORF">LXE91_42985</name>
</gene>
<reference evidence="3 4" key="1">
    <citation type="submission" date="2021-12" db="EMBL/GenBank/DDBJ databases">
        <title>Genomic and phenotypic characterization of three Burkholderia contaminans isolates recovered from different sources.</title>
        <authorList>
            <person name="Lopez De Volder A."/>
            <person name="Fan Y."/>
            <person name="Nunvar J."/>
            <person name="Herrera T."/>
            <person name="Timp W."/>
            <person name="Degrossi J."/>
        </authorList>
    </citation>
    <scope>NUCLEOTIDE SEQUENCE [LARGE SCALE GENOMIC DNA]</scope>
    <source>
        <strain evidence="3 4">LMG 23361</strain>
        <plasmid evidence="3 4">unnamed3</plasmid>
    </source>
</reference>
<dbReference type="EMBL" id="CP090645">
    <property type="protein sequence ID" value="WFN23989.1"/>
    <property type="molecule type" value="Genomic_DNA"/>
</dbReference>